<evidence type="ECO:0000256" key="2">
    <source>
        <dbReference type="ARBA" id="ARBA00008779"/>
    </source>
</evidence>
<dbReference type="GO" id="GO:0005737">
    <property type="term" value="C:cytoplasm"/>
    <property type="evidence" value="ECO:0007669"/>
    <property type="project" value="TreeGrafter"/>
</dbReference>
<dbReference type="Pfam" id="PF00884">
    <property type="entry name" value="Sulfatase"/>
    <property type="match status" value="1"/>
</dbReference>
<evidence type="ECO:0000256" key="5">
    <source>
        <dbReference type="ARBA" id="ARBA00022801"/>
    </source>
</evidence>
<dbReference type="GO" id="GO:0004423">
    <property type="term" value="F:iduronate-2-sulfatase activity"/>
    <property type="evidence" value="ECO:0007669"/>
    <property type="project" value="InterPro"/>
</dbReference>
<keyword evidence="3" id="KW-0479">Metal-binding</keyword>
<keyword evidence="6" id="KW-0106">Calcium</keyword>
<sequence>MKRRSLLFLFVLCFAVPAFAADKPNVLFIAVDDLRPELACYGKQHIHSPNIDKLAESSTLFERTYCMVPTCGASRASLMTGIRPARKRFVNFLTWADRDAPGITTMNTQFKQNGYYTVSMGKIFHHPQDSAQGWSEPAWRPKGVAWYQRPENQKRHEERQKQGKRKAKGPAWESADVPDNAYADGVLAEQAISKLQQLKKQEQPFFLAVGFFKPHLPFIAPQKYWDLYDHDKIQLPENYKVPQDAPEESIHNSGELRAYAGIPRKGPVSEETARNLIHGYYACVSYTDAQIGKLLAELDRLELSDNTIVVLWGDHGWNLGDHTLWCKHSCYESSLQIPLLVRAPGIQGGQRRSALIETIDVYPSLCTLAGIPLPEHLAGQSFVELMRNPDTKWKEAAVSRFRNGDTIRTDALRYTEYTNPKGKRTSRMLYDHSSDPLENQNVAEKRTDESQTLSKQLNQIKGRDGKPGGK</sequence>
<dbReference type="InterPro" id="IPR035874">
    <property type="entry name" value="IDS"/>
</dbReference>
<evidence type="ECO:0000313" key="10">
    <source>
        <dbReference type="EMBL" id="QGQ24383.1"/>
    </source>
</evidence>
<feature type="compositionally biased region" description="Basic and acidic residues" evidence="7">
    <location>
        <begin position="461"/>
        <end position="470"/>
    </location>
</feature>
<gene>
    <name evidence="10" type="ORF">F1728_17540</name>
</gene>
<dbReference type="AlphaFoldDB" id="A0A6I6ADE4"/>
<evidence type="ECO:0000256" key="3">
    <source>
        <dbReference type="ARBA" id="ARBA00022723"/>
    </source>
</evidence>
<protein>
    <submittedName>
        <fullName evidence="10">Sulfatase</fullName>
    </submittedName>
</protein>
<evidence type="ECO:0000256" key="4">
    <source>
        <dbReference type="ARBA" id="ARBA00022729"/>
    </source>
</evidence>
<feature type="compositionally biased region" description="Polar residues" evidence="7">
    <location>
        <begin position="450"/>
        <end position="459"/>
    </location>
</feature>
<keyword evidence="11" id="KW-1185">Reference proteome</keyword>
<comment type="cofactor">
    <cofactor evidence="1">
        <name>Ca(2+)</name>
        <dbReference type="ChEBI" id="CHEBI:29108"/>
    </cofactor>
</comment>
<evidence type="ECO:0000256" key="8">
    <source>
        <dbReference type="SAM" id="SignalP"/>
    </source>
</evidence>
<dbReference type="RefSeq" id="WP_155365196.1">
    <property type="nucleotide sequence ID" value="NZ_CP043930.1"/>
</dbReference>
<feature type="signal peptide" evidence="8">
    <location>
        <begin position="1"/>
        <end position="20"/>
    </location>
</feature>
<keyword evidence="4 8" id="KW-0732">Signal</keyword>
<dbReference type="InterPro" id="IPR017850">
    <property type="entry name" value="Alkaline_phosphatase_core_sf"/>
</dbReference>
<proteinExistence type="inferred from homology"/>
<dbReference type="CDD" id="cd16030">
    <property type="entry name" value="iduronate-2-sulfatase"/>
    <property type="match status" value="1"/>
</dbReference>
<feature type="region of interest" description="Disordered" evidence="7">
    <location>
        <begin position="423"/>
        <end position="470"/>
    </location>
</feature>
<comment type="similarity">
    <text evidence="2">Belongs to the sulfatase family.</text>
</comment>
<evidence type="ECO:0000259" key="9">
    <source>
        <dbReference type="Pfam" id="PF00884"/>
    </source>
</evidence>
<dbReference type="GO" id="GO:0046872">
    <property type="term" value="F:metal ion binding"/>
    <property type="evidence" value="ECO:0007669"/>
    <property type="project" value="UniProtKB-KW"/>
</dbReference>
<feature type="compositionally biased region" description="Basic and acidic residues" evidence="7">
    <location>
        <begin position="151"/>
        <end position="161"/>
    </location>
</feature>
<dbReference type="Proteomes" id="UP000427281">
    <property type="component" value="Chromosome"/>
</dbReference>
<dbReference type="SUPFAM" id="SSF53649">
    <property type="entry name" value="Alkaline phosphatase-like"/>
    <property type="match status" value="1"/>
</dbReference>
<dbReference type="PANTHER" id="PTHR45953:SF1">
    <property type="entry name" value="IDURONATE 2-SULFATASE"/>
    <property type="match status" value="1"/>
</dbReference>
<feature type="region of interest" description="Disordered" evidence="7">
    <location>
        <begin position="146"/>
        <end position="175"/>
    </location>
</feature>
<dbReference type="InterPro" id="IPR000917">
    <property type="entry name" value="Sulfatase_N"/>
</dbReference>
<dbReference type="EMBL" id="CP043930">
    <property type="protein sequence ID" value="QGQ24383.1"/>
    <property type="molecule type" value="Genomic_DNA"/>
</dbReference>
<evidence type="ECO:0000256" key="1">
    <source>
        <dbReference type="ARBA" id="ARBA00001913"/>
    </source>
</evidence>
<evidence type="ECO:0000256" key="7">
    <source>
        <dbReference type="SAM" id="MobiDB-lite"/>
    </source>
</evidence>
<accession>A0A6I6ADE4</accession>
<reference evidence="10 11" key="1">
    <citation type="submission" date="2019-09" db="EMBL/GenBank/DDBJ databases">
        <title>Gimesia benthica sp. nov., a novel bacterium isolated from deep-sea water of the Northwest Indian Ocean.</title>
        <authorList>
            <person name="Dai X."/>
        </authorList>
    </citation>
    <scope>NUCLEOTIDE SEQUENCE [LARGE SCALE GENOMIC DNA]</scope>
    <source>
        <strain evidence="10 11">E7</strain>
    </source>
</reference>
<dbReference type="PANTHER" id="PTHR45953">
    <property type="entry name" value="IDURONATE 2-SULFATASE"/>
    <property type="match status" value="1"/>
</dbReference>
<evidence type="ECO:0000256" key="6">
    <source>
        <dbReference type="ARBA" id="ARBA00022837"/>
    </source>
</evidence>
<name>A0A6I6ADE4_9PLAN</name>
<organism evidence="10 11">
    <name type="scientific">Gimesia benthica</name>
    <dbReference type="NCBI Taxonomy" id="2608982"/>
    <lineage>
        <taxon>Bacteria</taxon>
        <taxon>Pseudomonadati</taxon>
        <taxon>Planctomycetota</taxon>
        <taxon>Planctomycetia</taxon>
        <taxon>Planctomycetales</taxon>
        <taxon>Planctomycetaceae</taxon>
        <taxon>Gimesia</taxon>
    </lineage>
</organism>
<keyword evidence="5" id="KW-0378">Hydrolase</keyword>
<dbReference type="KEGG" id="gim:F1728_17540"/>
<feature type="chain" id="PRO_5026272704" evidence="8">
    <location>
        <begin position="21"/>
        <end position="470"/>
    </location>
</feature>
<evidence type="ECO:0000313" key="11">
    <source>
        <dbReference type="Proteomes" id="UP000427281"/>
    </source>
</evidence>
<dbReference type="Gene3D" id="3.40.720.10">
    <property type="entry name" value="Alkaline Phosphatase, subunit A"/>
    <property type="match status" value="1"/>
</dbReference>
<feature type="domain" description="Sulfatase N-terminal" evidence="9">
    <location>
        <begin position="24"/>
        <end position="371"/>
    </location>
</feature>